<reference evidence="2" key="2">
    <citation type="submission" date="2023-05" db="EMBL/GenBank/DDBJ databases">
        <authorList>
            <consortium name="Lawrence Berkeley National Laboratory"/>
            <person name="Steindorff A."/>
            <person name="Hensen N."/>
            <person name="Bonometti L."/>
            <person name="Westerberg I."/>
            <person name="Brannstrom I.O."/>
            <person name="Guillou S."/>
            <person name="Cros-Aarteil S."/>
            <person name="Calhoun S."/>
            <person name="Haridas S."/>
            <person name="Kuo A."/>
            <person name="Mondo S."/>
            <person name="Pangilinan J."/>
            <person name="Riley R."/>
            <person name="Labutti K."/>
            <person name="Andreopoulos B."/>
            <person name="Lipzen A."/>
            <person name="Chen C."/>
            <person name="Yanf M."/>
            <person name="Daum C."/>
            <person name="Ng V."/>
            <person name="Clum A."/>
            <person name="Ohm R."/>
            <person name="Martin F."/>
            <person name="Silar P."/>
            <person name="Natvig D."/>
            <person name="Lalanne C."/>
            <person name="Gautier V."/>
            <person name="Ament-Velasquez S.L."/>
            <person name="Kruys A."/>
            <person name="Hutchinson M.I."/>
            <person name="Powell A.J."/>
            <person name="Barry K."/>
            <person name="Miller A.N."/>
            <person name="Grigoriev I.V."/>
            <person name="Debuchy R."/>
            <person name="Gladieux P."/>
            <person name="Thoren M.H."/>
            <person name="Johannesson H."/>
        </authorList>
    </citation>
    <scope>NUCLEOTIDE SEQUENCE</scope>
    <source>
        <strain evidence="2">CBS 123565</strain>
    </source>
</reference>
<dbReference type="Proteomes" id="UP001304895">
    <property type="component" value="Unassembled WGS sequence"/>
</dbReference>
<name>A0AAN6ZDF2_9PEZI</name>
<evidence type="ECO:0000256" key="1">
    <source>
        <dbReference type="SAM" id="MobiDB-lite"/>
    </source>
</evidence>
<proteinExistence type="predicted"/>
<dbReference type="EMBL" id="MU853411">
    <property type="protein sequence ID" value="KAK4133748.1"/>
    <property type="molecule type" value="Genomic_DNA"/>
</dbReference>
<keyword evidence="3" id="KW-1185">Reference proteome</keyword>
<protein>
    <recommendedName>
        <fullName evidence="4">F-box domain-containing protein</fullName>
    </recommendedName>
</protein>
<feature type="region of interest" description="Disordered" evidence="1">
    <location>
        <begin position="193"/>
        <end position="216"/>
    </location>
</feature>
<accession>A0AAN6ZDF2</accession>
<comment type="caution">
    <text evidence="2">The sequence shown here is derived from an EMBL/GenBank/DDBJ whole genome shotgun (WGS) entry which is preliminary data.</text>
</comment>
<dbReference type="AlphaFoldDB" id="A0AAN6ZDF2"/>
<reference evidence="2" key="1">
    <citation type="journal article" date="2023" name="Mol. Phylogenet. Evol.">
        <title>Genome-scale phylogeny and comparative genomics of the fungal order Sordariales.</title>
        <authorList>
            <person name="Hensen N."/>
            <person name="Bonometti L."/>
            <person name="Westerberg I."/>
            <person name="Brannstrom I.O."/>
            <person name="Guillou S."/>
            <person name="Cros-Aarteil S."/>
            <person name="Calhoun S."/>
            <person name="Haridas S."/>
            <person name="Kuo A."/>
            <person name="Mondo S."/>
            <person name="Pangilinan J."/>
            <person name="Riley R."/>
            <person name="LaButti K."/>
            <person name="Andreopoulos B."/>
            <person name="Lipzen A."/>
            <person name="Chen C."/>
            <person name="Yan M."/>
            <person name="Daum C."/>
            <person name="Ng V."/>
            <person name="Clum A."/>
            <person name="Steindorff A."/>
            <person name="Ohm R.A."/>
            <person name="Martin F."/>
            <person name="Silar P."/>
            <person name="Natvig D.O."/>
            <person name="Lalanne C."/>
            <person name="Gautier V."/>
            <person name="Ament-Velasquez S.L."/>
            <person name="Kruys A."/>
            <person name="Hutchinson M.I."/>
            <person name="Powell A.J."/>
            <person name="Barry K."/>
            <person name="Miller A.N."/>
            <person name="Grigoriev I.V."/>
            <person name="Debuchy R."/>
            <person name="Gladieux P."/>
            <person name="Hiltunen Thoren M."/>
            <person name="Johannesson H."/>
        </authorList>
    </citation>
    <scope>NUCLEOTIDE SEQUENCE</scope>
    <source>
        <strain evidence="2">CBS 123565</strain>
    </source>
</reference>
<sequence>MTQTCESRNDLLLELQHCALIQLFANSLVLSHTAPYLSCYDVLNLASTSRAFRFLVYHTPYVFRRLELGTVKRAQLDVAAVGRGGERWRNVRLDENVTEDDFYSGPLRGIISNLRRTDILRDVQVLSLDGLSVSAELIHDIINDPSFSVRILSIRGVKNLNERKLQRTLQYACRDSRPEGAPRLKALYFFGARDPTPRSPPNGEDRSQNGLTPALADEPETWYTRRGSQFAHPLNSEWASTLVACDGIIAFDTVLCTGPRHVTSPAWGTVNIEALNAAAASPAATNVPGFGLATHSLGGCASCGSAPEGQIVWGEEVFTSQRDSHGRRTSDSCTTDIGRFPLLAPPPMHSASLRVAMCPTGQSVRSRIIPWGGKQPKACFIPRCLDCIRDRYCSGCHQWWCESCYVGPLAGSPMGHPGLHSRAHHVSNPRPHTNAASVSGSVDVVCKIQNGVCADGELRVSAALSGCPVSGGRGTRSGRLPIK</sequence>
<organism evidence="2 3">
    <name type="scientific">Trichocladium antarcticum</name>
    <dbReference type="NCBI Taxonomy" id="1450529"/>
    <lineage>
        <taxon>Eukaryota</taxon>
        <taxon>Fungi</taxon>
        <taxon>Dikarya</taxon>
        <taxon>Ascomycota</taxon>
        <taxon>Pezizomycotina</taxon>
        <taxon>Sordariomycetes</taxon>
        <taxon>Sordariomycetidae</taxon>
        <taxon>Sordariales</taxon>
        <taxon>Chaetomiaceae</taxon>
        <taxon>Trichocladium</taxon>
    </lineage>
</organism>
<gene>
    <name evidence="2" type="ORF">BT67DRAFT_42735</name>
</gene>
<evidence type="ECO:0000313" key="2">
    <source>
        <dbReference type="EMBL" id="KAK4133748.1"/>
    </source>
</evidence>
<evidence type="ECO:0000313" key="3">
    <source>
        <dbReference type="Proteomes" id="UP001304895"/>
    </source>
</evidence>
<evidence type="ECO:0008006" key="4">
    <source>
        <dbReference type="Google" id="ProtNLM"/>
    </source>
</evidence>